<feature type="coiled-coil region" evidence="5">
    <location>
        <begin position="102"/>
        <end position="165"/>
    </location>
</feature>
<keyword evidence="3" id="KW-0464">Manganese</keyword>
<organism evidence="7 8">
    <name type="scientific">Paramecium sonneborni</name>
    <dbReference type="NCBI Taxonomy" id="65129"/>
    <lineage>
        <taxon>Eukaryota</taxon>
        <taxon>Sar</taxon>
        <taxon>Alveolata</taxon>
        <taxon>Ciliophora</taxon>
        <taxon>Intramacronucleata</taxon>
        <taxon>Oligohymenophorea</taxon>
        <taxon>Peniculida</taxon>
        <taxon>Parameciidae</taxon>
        <taxon>Paramecium</taxon>
    </lineage>
</organism>
<reference evidence="7" key="1">
    <citation type="submission" date="2021-01" db="EMBL/GenBank/DDBJ databases">
        <authorList>
            <consortium name="Genoscope - CEA"/>
            <person name="William W."/>
        </authorList>
    </citation>
    <scope>NUCLEOTIDE SEQUENCE</scope>
</reference>
<protein>
    <recommendedName>
        <fullName evidence="4">Serine/threonine-protein phosphatase</fullName>
        <ecNumber evidence="4">3.1.3.16</ecNumber>
    </recommendedName>
</protein>
<dbReference type="GO" id="GO:0004722">
    <property type="term" value="F:protein serine/threonine phosphatase activity"/>
    <property type="evidence" value="ECO:0007669"/>
    <property type="project" value="UniProtKB-EC"/>
</dbReference>
<comment type="catalytic activity">
    <reaction evidence="4">
        <text>O-phospho-L-threonyl-[protein] + H2O = L-threonyl-[protein] + phosphate</text>
        <dbReference type="Rhea" id="RHEA:47004"/>
        <dbReference type="Rhea" id="RHEA-COMP:11060"/>
        <dbReference type="Rhea" id="RHEA-COMP:11605"/>
        <dbReference type="ChEBI" id="CHEBI:15377"/>
        <dbReference type="ChEBI" id="CHEBI:30013"/>
        <dbReference type="ChEBI" id="CHEBI:43474"/>
        <dbReference type="ChEBI" id="CHEBI:61977"/>
        <dbReference type="EC" id="3.1.3.16"/>
    </reaction>
</comment>
<keyword evidence="2 4" id="KW-0378">Hydrolase</keyword>
<dbReference type="InterPro" id="IPR047129">
    <property type="entry name" value="PPA2-like"/>
</dbReference>
<evidence type="ECO:0000313" key="7">
    <source>
        <dbReference type="EMBL" id="CAD8083705.1"/>
    </source>
</evidence>
<dbReference type="InterPro" id="IPR004843">
    <property type="entry name" value="Calcineurin-like_PHP"/>
</dbReference>
<dbReference type="PANTHER" id="PTHR45619">
    <property type="entry name" value="SERINE/THREONINE-PROTEIN PHOSPHATASE PP2A-RELATED"/>
    <property type="match status" value="1"/>
</dbReference>
<name>A0A8S1N3W7_9CILI</name>
<dbReference type="GO" id="GO:0046872">
    <property type="term" value="F:metal ion binding"/>
    <property type="evidence" value="ECO:0007669"/>
    <property type="project" value="UniProtKB-KW"/>
</dbReference>
<comment type="similarity">
    <text evidence="4">Belongs to the PPP phosphatase family.</text>
</comment>
<keyword evidence="1" id="KW-0479">Metal-binding</keyword>
<evidence type="ECO:0000256" key="1">
    <source>
        <dbReference type="ARBA" id="ARBA00022723"/>
    </source>
</evidence>
<feature type="coiled-coil region" evidence="5">
    <location>
        <begin position="1054"/>
        <end position="1118"/>
    </location>
</feature>
<feature type="coiled-coil region" evidence="5">
    <location>
        <begin position="645"/>
        <end position="698"/>
    </location>
</feature>
<proteinExistence type="inferred from homology"/>
<dbReference type="PROSITE" id="PS00125">
    <property type="entry name" value="SER_THR_PHOSPHATASE"/>
    <property type="match status" value="1"/>
</dbReference>
<accession>A0A8S1N3W7</accession>
<evidence type="ECO:0000256" key="5">
    <source>
        <dbReference type="SAM" id="Coils"/>
    </source>
</evidence>
<sequence>MADQLLQNEKIKEISQHFQQKLRNNQQHLQKIFHVSSEECQSLKEQLLATKYYIDQRCQEYSQLVMDINVKGESRELLKKLADLITINELLKEDIAYYKDTISNQDQRILQLEAQLESYRNVIQELQQENKEIYEKTKQEAESERKELELALTVSKTQFQQLEDQFFSQVFKLENTIKQLNTKIVDLETGRATLIKTIHQKEELIKKQSIHYDTKLTDQKVYWQNKLNEKTNELEQEMKDQIQQWEIKSKCINSDFDNYKKNFQEQIEQLTNLSNLKDKDYNRLKETYDKLQEDFKLKEAYIQTHKVENDTLINDLRNHVEILKELQINQEQKINNQQYEYNKLLQQYKDGDSKFKKEQYQQIQLLQEIKDLQFLNQENQTTLKNYNQLIKEIYKNASSFLGQELKIQESQQMLQSSLEYLFLIIKSNQEQKLEFNEIQNMYEVQNIDLKNKLNKQYQINSSQEKIIATLEKKISEIQLNYLKNSLQASQDSQIKSNQKPVSYSVHKLEDLQVFPSIMEQSDLIQQFSEGERTDSLPNEKLENSKIFLSDQIKKEDKYTQTDDIALITIQKEEQQNEISIQNQEESLNDEIINQEQQEILVSQSETIIEQKEVIKPQQQRRRTYDYLQPQAIPLLIGAKEENSVQIKTKNQIQEQSQNLEQINELQSNENVIQSLKVIEEEQNQLKTEENQEQNIEFQNTIQNVEIAESNKQVIQNKEEDFIQQSQKDLFPQLDQNGITLKEYIDQQAKQDISISTKKDLYNQELGKQKQQNDYQYYKDRKINHLIQAQRIQQKRRKNSRKFKLKLESDLTENNHINCTPETVTTNTKLSRSTHIQTEWSLKVTPYTTIHCQQENEQLGFQNSEDQIKENQEYIQLKNNYTKLQNDLSKLEEENLRQNLILEYFQKNQPLKVTQDASCFGNLDDDIYEKQELLENKLKSMEIEFKQINGTKEELEKEFEQKTKEIENLQDLIANLSDQLMQQKYENLKQKDLLLELKEQLSCQNKQNEFMNQIIQVPKEKGEKTKLKLQSNSIVVRREVKEKSRPSTPIKFDQIDELKQKIFQYEKMIRNLNQQIGKKDEQLKSRQHHLENIAQLQQLQSVNIEVTDLRKQLEQKKEQLSKCYTLIQYLEVELENYKSTCNLFNKPKQQNTERVIRNVQPSIPQISQSIPKKLPNLLQDEQNLSISRKIILFTQILLITMMCLETQQNLQNSQIIILYNYKMIDKFLEQAYSGELLNENAIKFICLTLKEIFSKEPNVKKIPTPVTIVGDVHGQLNDVQELFKVGGKPPFTNYLFLGDYVDRGAHSVEVITLLSLLKVKFPNRVTLIRGNHETRGITQNYGFYMECQQKYGNTLAWEYFTEMFDYIPIACIVGTNLLCVHGGLSPCIENFKKFHMRVFTDIMWSDPDDEDTPGFKISPRGAGFVFGGQVLKEFLHFNNMTHLIRAHQLCNEGFNLKFEDRCITVWSAPNYLYRNGNLASILEIDELDNRYFNIFSESPENMKKDLGTKSMMLGADKNYFI</sequence>
<evidence type="ECO:0000256" key="2">
    <source>
        <dbReference type="ARBA" id="ARBA00022801"/>
    </source>
</evidence>
<dbReference type="EMBL" id="CAJJDN010000045">
    <property type="protein sequence ID" value="CAD8083705.1"/>
    <property type="molecule type" value="Genomic_DNA"/>
</dbReference>
<evidence type="ECO:0000256" key="3">
    <source>
        <dbReference type="ARBA" id="ARBA00023211"/>
    </source>
</evidence>
<dbReference type="InterPro" id="IPR006186">
    <property type="entry name" value="Ser/Thr-sp_prot-phosphatase"/>
</dbReference>
<evidence type="ECO:0000313" key="8">
    <source>
        <dbReference type="Proteomes" id="UP000692954"/>
    </source>
</evidence>
<dbReference type="EC" id="3.1.3.16" evidence="4"/>
<feature type="coiled-coil region" evidence="5">
    <location>
        <begin position="873"/>
        <end position="900"/>
    </location>
</feature>
<dbReference type="Proteomes" id="UP000692954">
    <property type="component" value="Unassembled WGS sequence"/>
</dbReference>
<dbReference type="Pfam" id="PF00149">
    <property type="entry name" value="Metallophos"/>
    <property type="match status" value="1"/>
</dbReference>
<keyword evidence="5" id="KW-0175">Coiled coil</keyword>
<dbReference type="SMART" id="SM00156">
    <property type="entry name" value="PP2Ac"/>
    <property type="match status" value="1"/>
</dbReference>
<feature type="domain" description="Serine/threonine specific protein phosphatases" evidence="6">
    <location>
        <begin position="1327"/>
        <end position="1332"/>
    </location>
</feature>
<keyword evidence="8" id="KW-1185">Reference proteome</keyword>
<gene>
    <name evidence="7" type="ORF">PSON_ATCC_30995.1.T0450221</name>
</gene>
<dbReference type="OrthoDB" id="309473at2759"/>
<evidence type="ECO:0000259" key="6">
    <source>
        <dbReference type="PROSITE" id="PS00125"/>
    </source>
</evidence>
<feature type="coiled-coil region" evidence="5">
    <location>
        <begin position="930"/>
        <end position="985"/>
    </location>
</feature>
<comment type="caution">
    <text evidence="7">The sequence shown here is derived from an EMBL/GenBank/DDBJ whole genome shotgun (WGS) entry which is preliminary data.</text>
</comment>
<evidence type="ECO:0000256" key="4">
    <source>
        <dbReference type="RuleBase" id="RU004273"/>
    </source>
</evidence>